<feature type="domain" description="GIY-YIG" evidence="8">
    <location>
        <begin position="17"/>
        <end position="96"/>
    </location>
</feature>
<dbReference type="Gene3D" id="3.40.1440.10">
    <property type="entry name" value="GIY-YIG endonuclease"/>
    <property type="match status" value="1"/>
</dbReference>
<dbReference type="Pfam" id="PF22920">
    <property type="entry name" value="UvrC_RNaseH"/>
    <property type="match status" value="1"/>
</dbReference>
<keyword evidence="3 7" id="KW-0228">DNA excision</keyword>
<dbReference type="InterPro" id="IPR047296">
    <property type="entry name" value="GIY-YIG_UvrC_Cho"/>
</dbReference>
<evidence type="ECO:0000256" key="3">
    <source>
        <dbReference type="ARBA" id="ARBA00022769"/>
    </source>
</evidence>
<evidence type="ECO:0000256" key="7">
    <source>
        <dbReference type="HAMAP-Rule" id="MF_00203"/>
    </source>
</evidence>
<dbReference type="Pfam" id="PF01541">
    <property type="entry name" value="GIY-YIG"/>
    <property type="match status" value="1"/>
</dbReference>
<dbReference type="CDD" id="cd10434">
    <property type="entry name" value="GIY-YIG_UvrC_Cho"/>
    <property type="match status" value="1"/>
</dbReference>
<dbReference type="GO" id="GO:0005737">
    <property type="term" value="C:cytoplasm"/>
    <property type="evidence" value="ECO:0007669"/>
    <property type="project" value="UniProtKB-SubCell"/>
</dbReference>
<evidence type="ECO:0000313" key="11">
    <source>
        <dbReference type="Proteomes" id="UP000184474"/>
    </source>
</evidence>
<dbReference type="InterPro" id="IPR050066">
    <property type="entry name" value="UvrABC_protein_C"/>
</dbReference>
<dbReference type="PANTHER" id="PTHR30562">
    <property type="entry name" value="UVRC/OXIDOREDUCTASE"/>
    <property type="match status" value="1"/>
</dbReference>
<dbReference type="FunFam" id="3.40.1440.10:FF:000001">
    <property type="entry name" value="UvrABC system protein C"/>
    <property type="match status" value="1"/>
</dbReference>
<dbReference type="EMBL" id="FRAA01000014">
    <property type="protein sequence ID" value="SHK95939.1"/>
    <property type="molecule type" value="Genomic_DNA"/>
</dbReference>
<dbReference type="InterPro" id="IPR010994">
    <property type="entry name" value="RuvA_2-like"/>
</dbReference>
<dbReference type="PROSITE" id="PS50164">
    <property type="entry name" value="GIY_YIG"/>
    <property type="match status" value="1"/>
</dbReference>
<dbReference type="Pfam" id="PF08459">
    <property type="entry name" value="UvrC_RNaseH_dom"/>
    <property type="match status" value="1"/>
</dbReference>
<evidence type="ECO:0000259" key="8">
    <source>
        <dbReference type="PROSITE" id="PS50164"/>
    </source>
</evidence>
<evidence type="ECO:0000256" key="2">
    <source>
        <dbReference type="ARBA" id="ARBA00022763"/>
    </source>
</evidence>
<feature type="domain" description="UvrC family homology region profile" evidence="9">
    <location>
        <begin position="316"/>
        <end position="478"/>
    </location>
</feature>
<dbReference type="PANTHER" id="PTHR30562:SF1">
    <property type="entry name" value="UVRABC SYSTEM PROTEIN C"/>
    <property type="match status" value="1"/>
</dbReference>
<comment type="subcellular location">
    <subcellularLocation>
        <location evidence="7">Cytoplasm</location>
    </subcellularLocation>
</comment>
<dbReference type="AlphaFoldDB" id="A0A1M6WQT1"/>
<accession>A0A1M6WQT1</accession>
<reference evidence="11" key="1">
    <citation type="submission" date="2016-11" db="EMBL/GenBank/DDBJ databases">
        <authorList>
            <person name="Varghese N."/>
            <person name="Submissions S."/>
        </authorList>
    </citation>
    <scope>NUCLEOTIDE SEQUENCE [LARGE SCALE GENOMIC DNA]</scope>
    <source>
        <strain evidence="11">DSM 26134</strain>
    </source>
</reference>
<dbReference type="SUPFAM" id="SSF82771">
    <property type="entry name" value="GIY-YIG endonuclease"/>
    <property type="match status" value="1"/>
</dbReference>
<dbReference type="InterPro" id="IPR035901">
    <property type="entry name" value="GIY-YIG_endonuc_sf"/>
</dbReference>
<keyword evidence="2 7" id="KW-0227">DNA damage</keyword>
<gene>
    <name evidence="7" type="primary">uvrC</name>
    <name evidence="10" type="ORF">SAMN04488028_11422</name>
</gene>
<dbReference type="HAMAP" id="MF_00203">
    <property type="entry name" value="UvrC"/>
    <property type="match status" value="1"/>
</dbReference>
<dbReference type="GO" id="GO:0009381">
    <property type="term" value="F:excinuclease ABC activity"/>
    <property type="evidence" value="ECO:0007669"/>
    <property type="project" value="UniProtKB-UniRule"/>
</dbReference>
<dbReference type="NCBIfam" id="TIGR00194">
    <property type="entry name" value="uvrC"/>
    <property type="match status" value="1"/>
</dbReference>
<evidence type="ECO:0000256" key="1">
    <source>
        <dbReference type="ARBA" id="ARBA00022490"/>
    </source>
</evidence>
<evidence type="ECO:0000313" key="10">
    <source>
        <dbReference type="EMBL" id="SHK95939.1"/>
    </source>
</evidence>
<dbReference type="Proteomes" id="UP000184474">
    <property type="component" value="Unassembled WGS sequence"/>
</dbReference>
<evidence type="ECO:0000256" key="6">
    <source>
        <dbReference type="ARBA" id="ARBA00023236"/>
    </source>
</evidence>
<dbReference type="Gene3D" id="3.30.420.340">
    <property type="entry name" value="UvrC, RNAse H endonuclease domain"/>
    <property type="match status" value="1"/>
</dbReference>
<dbReference type="GO" id="GO:0006289">
    <property type="term" value="P:nucleotide-excision repair"/>
    <property type="evidence" value="ECO:0007669"/>
    <property type="project" value="UniProtKB-UniRule"/>
</dbReference>
<sequence>MSETEQPIKEHVKNLPNEPGVYKYFNKHDELIYVGKAKNIKKRVSSYFNKQVGVSMKTQKLVREIRRIEVVVVDSEFDALLLENNLIKENQPRFNILLKDDKSFPFVCISNDRFPKVFSTRRHDQGQGEYYGPYTNVKALNNVLDLIHKLYKIRTCNYTLSDANIKAGKFKICLEYHIGNCLGPCEGHQSESSYMAEINEVKHILKGNLKIVKDVYSSQMNEAAQSLQFEEAQLFKNKIDLLDKFQSKTIIVNTSIRNIDVVTITSLENKAFVNYMRVDQGMINISHTVEVKRKLDETEEEIIQLICTQMREQFTSNASLVLSNISFEPWQEAIEVVVPKIGDKKSLIELSLKNALYKKKDSISKSEDSKDKDQRLVKQLQLDLKLTQLPIHIECFDNSNIQGTNPVASMVCFKNGKPSKKDYRHFKIKTIIGPDDFGSMNEIVFRRYKRLKEENLPYPQLIIVDGGKGQLSAACDALKDLNLYGQIPIIGIAKRLEEIYYPEDSIPIHISKKSISLKLIQQLRDEAHRFAITFHRDLRSKGQVISELDQIKGIGEKTRTLLLQEYKSFKKIAEASEADLNTLIGTAKAKLILEHTKQNKSQ</sequence>
<dbReference type="STRING" id="156994.SAMN04488028_11422"/>
<name>A0A1M6WQT1_REIAG</name>
<dbReference type="SUPFAM" id="SSF47781">
    <property type="entry name" value="RuvA domain 2-like"/>
    <property type="match status" value="1"/>
</dbReference>
<keyword evidence="6 7" id="KW-0742">SOS response</keyword>
<comment type="function">
    <text evidence="7">The UvrABC repair system catalyzes the recognition and processing of DNA lesions. UvrC both incises the 5' and 3' sides of the lesion. The N-terminal half is responsible for the 3' incision and the C-terminal half is responsible for the 5' incision.</text>
</comment>
<dbReference type="InterPro" id="IPR036876">
    <property type="entry name" value="UVR_dom_sf"/>
</dbReference>
<keyword evidence="11" id="KW-1185">Reference proteome</keyword>
<keyword evidence="4 7" id="KW-0267">Excision nuclease</keyword>
<dbReference type="InterPro" id="IPR038476">
    <property type="entry name" value="UvrC_RNase_H_dom_sf"/>
</dbReference>
<dbReference type="GO" id="GO:0009380">
    <property type="term" value="C:excinuclease repair complex"/>
    <property type="evidence" value="ECO:0007669"/>
    <property type="project" value="InterPro"/>
</dbReference>
<dbReference type="SUPFAM" id="SSF46600">
    <property type="entry name" value="C-terminal UvrC-binding domain of UvrB"/>
    <property type="match status" value="1"/>
</dbReference>
<dbReference type="SMART" id="SM00465">
    <property type="entry name" value="GIYc"/>
    <property type="match status" value="1"/>
</dbReference>
<dbReference type="GO" id="GO:0003677">
    <property type="term" value="F:DNA binding"/>
    <property type="evidence" value="ECO:0007669"/>
    <property type="project" value="UniProtKB-UniRule"/>
</dbReference>
<dbReference type="InterPro" id="IPR000305">
    <property type="entry name" value="GIY-YIG_endonuc"/>
</dbReference>
<dbReference type="RefSeq" id="WP_073125633.1">
    <property type="nucleotide sequence ID" value="NZ_FRAA01000014.1"/>
</dbReference>
<proteinExistence type="inferred from homology"/>
<comment type="similarity">
    <text evidence="7">Belongs to the UvrC family.</text>
</comment>
<dbReference type="InterPro" id="IPR004791">
    <property type="entry name" value="UvrC"/>
</dbReference>
<keyword evidence="5 7" id="KW-0234">DNA repair</keyword>
<dbReference type="InterPro" id="IPR001162">
    <property type="entry name" value="UvrC_RNase_H_dom"/>
</dbReference>
<dbReference type="PROSITE" id="PS50165">
    <property type="entry name" value="UVRC"/>
    <property type="match status" value="1"/>
</dbReference>
<keyword evidence="1 7" id="KW-0963">Cytoplasm</keyword>
<dbReference type="GO" id="GO:0009432">
    <property type="term" value="P:SOS response"/>
    <property type="evidence" value="ECO:0007669"/>
    <property type="project" value="UniProtKB-UniRule"/>
</dbReference>
<evidence type="ECO:0000256" key="5">
    <source>
        <dbReference type="ARBA" id="ARBA00023204"/>
    </source>
</evidence>
<protein>
    <recommendedName>
        <fullName evidence="7">UvrABC system protein C</fullName>
        <shortName evidence="7">Protein UvrC</shortName>
    </recommendedName>
    <alternativeName>
        <fullName evidence="7">Excinuclease ABC subunit C</fullName>
    </alternativeName>
</protein>
<evidence type="ECO:0000259" key="9">
    <source>
        <dbReference type="PROSITE" id="PS50165"/>
    </source>
</evidence>
<dbReference type="Pfam" id="PF14520">
    <property type="entry name" value="HHH_5"/>
    <property type="match status" value="1"/>
</dbReference>
<organism evidence="10 11">
    <name type="scientific">Reichenbachiella agariperforans</name>
    <dbReference type="NCBI Taxonomy" id="156994"/>
    <lineage>
        <taxon>Bacteria</taxon>
        <taxon>Pseudomonadati</taxon>
        <taxon>Bacteroidota</taxon>
        <taxon>Cytophagia</taxon>
        <taxon>Cytophagales</taxon>
        <taxon>Reichenbachiellaceae</taxon>
        <taxon>Reichenbachiella</taxon>
    </lineage>
</organism>
<comment type="subunit">
    <text evidence="7">Interacts with UvrB in an incision complex.</text>
</comment>
<dbReference type="Gene3D" id="1.10.150.20">
    <property type="entry name" value="5' to 3' exonuclease, C-terminal subdomain"/>
    <property type="match status" value="1"/>
</dbReference>
<evidence type="ECO:0000256" key="4">
    <source>
        <dbReference type="ARBA" id="ARBA00022881"/>
    </source>
</evidence>